<evidence type="ECO:0000313" key="4">
    <source>
        <dbReference type="EMBL" id="BBD09684.1"/>
    </source>
</evidence>
<proteinExistence type="inferred from homology"/>
<dbReference type="NCBIfam" id="TIGR03664">
    <property type="entry name" value="fut_nucase"/>
    <property type="match status" value="1"/>
</dbReference>
<dbReference type="GO" id="GO:0008782">
    <property type="term" value="F:adenosylhomocysteine nucleosidase activity"/>
    <property type="evidence" value="ECO:0007669"/>
    <property type="project" value="TreeGrafter"/>
</dbReference>
<comment type="function">
    <text evidence="1">Catalyzes the hydrolysis of futalosine (FL) to dehypoxanthine futalosine (DHFL) and hypoxanthine, a step in the biosynthesis of menaquinone (MK, vitamin K2).</text>
</comment>
<dbReference type="GO" id="GO:0009234">
    <property type="term" value="P:menaquinone biosynthetic process"/>
    <property type="evidence" value="ECO:0007669"/>
    <property type="project" value="UniProtKB-UniRule"/>
</dbReference>
<protein>
    <recommendedName>
        <fullName evidence="1 2">Futalosine hydrolase</fullName>
        <shortName evidence="1">FL hydrolase</shortName>
        <ecNumber evidence="1 2">3.2.2.26</ecNumber>
    </recommendedName>
    <alternativeName>
        <fullName evidence="1">Futalosine nucleosidase</fullName>
    </alternativeName>
    <alternativeName>
        <fullName evidence="1">Menaquinone biosynthetic enzyme MqnB</fullName>
    </alternativeName>
</protein>
<accession>A0A2Z6B2F1</accession>
<dbReference type="GO" id="GO:0008930">
    <property type="term" value="F:methylthioadenosine nucleosidase activity"/>
    <property type="evidence" value="ECO:0007669"/>
    <property type="project" value="TreeGrafter"/>
</dbReference>
<comment type="pathway">
    <text evidence="1">Quinol/quinone metabolism; menaquinone biosynthesis.</text>
</comment>
<name>A0A2Z6B2F1_9BACT</name>
<dbReference type="EC" id="3.2.2.26" evidence="1 2"/>
<sequence>MLALFFATAKEFCAALPGFEAPAQGHWRQTIIAGKSVLVAVTGVGPVNAALCLGRMLGVERPTGILNLGVAGSFDLALHPLGSMLIANTETWPEYGLRTEQGIDPKGIGFPLASTPQGPIHDCIPLTPTNAAQAMGLHLPSDWPLGASLTVSAATGTENHARNLQQRYQPAMENMEGFALALGCLHADLPFLEARSISNVVGSRDKDHWDLAGALATLATAISELFEA</sequence>
<keyword evidence="1" id="KW-0474">Menaquinone biosynthesis</keyword>
<dbReference type="PANTHER" id="PTHR46832">
    <property type="entry name" value="5'-METHYLTHIOADENOSINE/S-ADENOSYLHOMOCYSTEINE NUCLEOSIDASE"/>
    <property type="match status" value="1"/>
</dbReference>
<dbReference type="GO" id="GO:0019284">
    <property type="term" value="P:L-methionine salvage from S-adenosylmethionine"/>
    <property type="evidence" value="ECO:0007669"/>
    <property type="project" value="TreeGrafter"/>
</dbReference>
<organism evidence="4 5">
    <name type="scientific">Desulfovibrio ferrophilus</name>
    <dbReference type="NCBI Taxonomy" id="241368"/>
    <lineage>
        <taxon>Bacteria</taxon>
        <taxon>Pseudomonadati</taxon>
        <taxon>Thermodesulfobacteriota</taxon>
        <taxon>Desulfovibrionia</taxon>
        <taxon>Desulfovibrionales</taxon>
        <taxon>Desulfovibrionaceae</taxon>
        <taxon>Desulfovibrio</taxon>
    </lineage>
</organism>
<dbReference type="GO" id="GO:0009116">
    <property type="term" value="P:nucleoside metabolic process"/>
    <property type="evidence" value="ECO:0007669"/>
    <property type="project" value="InterPro"/>
</dbReference>
<dbReference type="GO" id="GO:0005829">
    <property type="term" value="C:cytosol"/>
    <property type="evidence" value="ECO:0007669"/>
    <property type="project" value="TreeGrafter"/>
</dbReference>
<dbReference type="KEGG" id="dfl:DFE_2958"/>
<keyword evidence="5" id="KW-1185">Reference proteome</keyword>
<dbReference type="OrthoDB" id="9788270at2"/>
<evidence type="ECO:0000256" key="1">
    <source>
        <dbReference type="HAMAP-Rule" id="MF_00991"/>
    </source>
</evidence>
<evidence type="ECO:0000259" key="3">
    <source>
        <dbReference type="Pfam" id="PF01048"/>
    </source>
</evidence>
<dbReference type="Pfam" id="PF01048">
    <property type="entry name" value="PNP_UDP_1"/>
    <property type="match status" value="1"/>
</dbReference>
<comment type="similarity">
    <text evidence="1">Belongs to the PNP/UDP phosphorylase family. Futalosine hydrolase subfamily.</text>
</comment>
<dbReference type="InterPro" id="IPR000845">
    <property type="entry name" value="Nucleoside_phosphorylase_d"/>
</dbReference>
<dbReference type="AlphaFoldDB" id="A0A2Z6B2F1"/>
<comment type="catalytic activity">
    <reaction evidence="1">
        <text>futalosine + H2O = dehypoxanthine futalosine + hypoxanthine</text>
        <dbReference type="Rhea" id="RHEA:25904"/>
        <dbReference type="ChEBI" id="CHEBI:15377"/>
        <dbReference type="ChEBI" id="CHEBI:17368"/>
        <dbReference type="ChEBI" id="CHEBI:58863"/>
        <dbReference type="ChEBI" id="CHEBI:58864"/>
        <dbReference type="EC" id="3.2.2.26"/>
    </reaction>
</comment>
<dbReference type="EMBL" id="AP017378">
    <property type="protein sequence ID" value="BBD09684.1"/>
    <property type="molecule type" value="Genomic_DNA"/>
</dbReference>
<dbReference type="InterPro" id="IPR035994">
    <property type="entry name" value="Nucleoside_phosphorylase_sf"/>
</dbReference>
<gene>
    <name evidence="1" type="primary">mqnB</name>
    <name evidence="4" type="ORF">DFE_2958</name>
</gene>
<evidence type="ECO:0000313" key="5">
    <source>
        <dbReference type="Proteomes" id="UP000269883"/>
    </source>
</evidence>
<dbReference type="HAMAP" id="MF_00991">
    <property type="entry name" value="MqnB"/>
    <property type="match status" value="1"/>
</dbReference>
<dbReference type="Gene3D" id="3.40.50.1580">
    <property type="entry name" value="Nucleoside phosphorylase domain"/>
    <property type="match status" value="1"/>
</dbReference>
<feature type="domain" description="Nucleoside phosphorylase" evidence="3">
    <location>
        <begin position="13"/>
        <end position="222"/>
    </location>
</feature>
<dbReference type="UniPathway" id="UPA00079"/>
<reference evidence="4 5" key="1">
    <citation type="journal article" date="2018" name="Sci. Adv.">
        <title>Multi-heme cytochromes provide a pathway for survival in energy-limited environments.</title>
        <authorList>
            <person name="Deng X."/>
            <person name="Dohmae N."/>
            <person name="Nealson K.H."/>
            <person name="Hashimoto K."/>
            <person name="Okamoto A."/>
        </authorList>
    </citation>
    <scope>NUCLEOTIDE SEQUENCE [LARGE SCALE GENOMIC DNA]</scope>
    <source>
        <strain evidence="4 5">IS5</strain>
    </source>
</reference>
<dbReference type="SUPFAM" id="SSF53167">
    <property type="entry name" value="Purine and uridine phosphorylases"/>
    <property type="match status" value="1"/>
</dbReference>
<evidence type="ECO:0000256" key="2">
    <source>
        <dbReference type="NCBIfam" id="TIGR03664"/>
    </source>
</evidence>
<dbReference type="RefSeq" id="WP_126380711.1">
    <property type="nucleotide sequence ID" value="NZ_AP017378.1"/>
</dbReference>
<dbReference type="PANTHER" id="PTHR46832:SF2">
    <property type="entry name" value="FUTALOSINE HYDROLASE"/>
    <property type="match status" value="1"/>
</dbReference>
<dbReference type="Proteomes" id="UP000269883">
    <property type="component" value="Chromosome"/>
</dbReference>
<keyword evidence="1" id="KW-0378">Hydrolase</keyword>
<dbReference type="InterPro" id="IPR019963">
    <property type="entry name" value="FL_hydrolase_MqnB"/>
</dbReference>
<dbReference type="CDD" id="cd17766">
    <property type="entry name" value="futalosine_nucleosidase_MqnB"/>
    <property type="match status" value="1"/>
</dbReference>